<dbReference type="InterPro" id="IPR029044">
    <property type="entry name" value="Nucleotide-diphossugar_trans"/>
</dbReference>
<comment type="similarity">
    <text evidence="1">Belongs to the glycosyltransferase 8 family. Glycogenin subfamily.</text>
</comment>
<dbReference type="SUPFAM" id="SSF53448">
    <property type="entry name" value="Nucleotide-diphospho-sugar transferases"/>
    <property type="match status" value="1"/>
</dbReference>
<dbReference type="InterPro" id="IPR050587">
    <property type="entry name" value="GNT1/Glycosyltrans_8"/>
</dbReference>
<dbReference type="Proteomes" id="UP000663828">
    <property type="component" value="Unassembled WGS sequence"/>
</dbReference>
<dbReference type="EMBL" id="CAJNOR010001778">
    <property type="protein sequence ID" value="CAF1197809.1"/>
    <property type="molecule type" value="Genomic_DNA"/>
</dbReference>
<gene>
    <name evidence="3" type="ORF">EDS130_LOCUS17731</name>
    <name evidence="4" type="ORF">XAT740_LOCUS23495</name>
</gene>
<evidence type="ECO:0000313" key="6">
    <source>
        <dbReference type="Proteomes" id="UP000663852"/>
    </source>
</evidence>
<dbReference type="EMBL" id="CAJNOJ010000080">
    <property type="protein sequence ID" value="CAF1057306.1"/>
    <property type="molecule type" value="Genomic_DNA"/>
</dbReference>
<evidence type="ECO:0000256" key="2">
    <source>
        <dbReference type="ARBA" id="ARBA00038934"/>
    </source>
</evidence>
<dbReference type="PANTHER" id="PTHR11183">
    <property type="entry name" value="GLYCOGENIN SUBFAMILY MEMBER"/>
    <property type="match status" value="1"/>
</dbReference>
<evidence type="ECO:0000313" key="5">
    <source>
        <dbReference type="Proteomes" id="UP000663828"/>
    </source>
</evidence>
<dbReference type="GO" id="GO:0008466">
    <property type="term" value="F:glycogenin glucosyltransferase activity"/>
    <property type="evidence" value="ECO:0007669"/>
    <property type="project" value="UniProtKB-EC"/>
</dbReference>
<name>A0A814KX51_ADIRI</name>
<dbReference type="InterPro" id="IPR002495">
    <property type="entry name" value="Glyco_trans_8"/>
</dbReference>
<sequence length="105" mass="12879">MLYRENRILGGGWVFNCLNNWNLEEFKFADQDFLNKYYVKSWKRLPSIYNSLKTFSQTHPNIWHISKIKIIHFILSKPWDKDDQNNLPYKDVNQLWWDAFNYTTN</sequence>
<evidence type="ECO:0000256" key="1">
    <source>
        <dbReference type="ARBA" id="ARBA00038162"/>
    </source>
</evidence>
<dbReference type="Gene3D" id="3.90.550.10">
    <property type="entry name" value="Spore Coat Polysaccharide Biosynthesis Protein SpsA, Chain A"/>
    <property type="match status" value="1"/>
</dbReference>
<dbReference type="OrthoDB" id="2014201at2759"/>
<dbReference type="Proteomes" id="UP000663852">
    <property type="component" value="Unassembled WGS sequence"/>
</dbReference>
<reference evidence="3" key="1">
    <citation type="submission" date="2021-02" db="EMBL/GenBank/DDBJ databases">
        <authorList>
            <person name="Nowell W R."/>
        </authorList>
    </citation>
    <scope>NUCLEOTIDE SEQUENCE</scope>
</reference>
<proteinExistence type="inferred from homology"/>
<comment type="caution">
    <text evidence="3">The sequence shown here is derived from an EMBL/GenBank/DDBJ whole genome shotgun (WGS) entry which is preliminary data.</text>
</comment>
<organism evidence="3 6">
    <name type="scientific">Adineta ricciae</name>
    <name type="common">Rotifer</name>
    <dbReference type="NCBI Taxonomy" id="249248"/>
    <lineage>
        <taxon>Eukaryota</taxon>
        <taxon>Metazoa</taxon>
        <taxon>Spiralia</taxon>
        <taxon>Gnathifera</taxon>
        <taxon>Rotifera</taxon>
        <taxon>Eurotatoria</taxon>
        <taxon>Bdelloidea</taxon>
        <taxon>Adinetida</taxon>
        <taxon>Adinetidae</taxon>
        <taxon>Adineta</taxon>
    </lineage>
</organism>
<accession>A0A814KX51</accession>
<evidence type="ECO:0000313" key="3">
    <source>
        <dbReference type="EMBL" id="CAF1057306.1"/>
    </source>
</evidence>
<dbReference type="AlphaFoldDB" id="A0A814KX51"/>
<keyword evidence="5" id="KW-1185">Reference proteome</keyword>
<dbReference type="EC" id="2.4.1.186" evidence="2"/>
<dbReference type="GO" id="GO:0005978">
    <property type="term" value="P:glycogen biosynthetic process"/>
    <property type="evidence" value="ECO:0007669"/>
    <property type="project" value="UniProtKB-ARBA"/>
</dbReference>
<protein>
    <recommendedName>
        <fullName evidence="2">glycogenin glucosyltransferase</fullName>
        <ecNumber evidence="2">2.4.1.186</ecNumber>
    </recommendedName>
</protein>
<dbReference type="Pfam" id="PF01501">
    <property type="entry name" value="Glyco_transf_8"/>
    <property type="match status" value="1"/>
</dbReference>
<evidence type="ECO:0000313" key="4">
    <source>
        <dbReference type="EMBL" id="CAF1197809.1"/>
    </source>
</evidence>